<dbReference type="GO" id="GO:0006508">
    <property type="term" value="P:proteolysis"/>
    <property type="evidence" value="ECO:0007669"/>
    <property type="project" value="UniProtKB-KW"/>
</dbReference>
<comment type="similarity">
    <text evidence="1">Belongs to the peptidase S51 family.</text>
</comment>
<evidence type="ECO:0000256" key="4">
    <source>
        <dbReference type="ARBA" id="ARBA00022825"/>
    </source>
</evidence>
<comment type="caution">
    <text evidence="5">The sequence shown here is derived from an EMBL/GenBank/DDBJ whole genome shotgun (WGS) entry which is preliminary data.</text>
</comment>
<dbReference type="Proteomes" id="UP000241954">
    <property type="component" value="Unassembled WGS sequence"/>
</dbReference>
<dbReference type="InterPro" id="IPR029062">
    <property type="entry name" value="Class_I_gatase-like"/>
</dbReference>
<keyword evidence="7" id="KW-1185">Reference proteome</keyword>
<dbReference type="OrthoDB" id="3373764at2"/>
<dbReference type="GeneID" id="93548025"/>
<gene>
    <name evidence="5" type="ORF">C9I88_04520</name>
    <name evidence="6" type="ORF">C9J52_03990</name>
</gene>
<dbReference type="Gene3D" id="3.40.50.880">
    <property type="match status" value="1"/>
</dbReference>
<evidence type="ECO:0000313" key="6">
    <source>
        <dbReference type="EMBL" id="PSW99164.1"/>
    </source>
</evidence>
<evidence type="ECO:0000256" key="1">
    <source>
        <dbReference type="ARBA" id="ARBA00006534"/>
    </source>
</evidence>
<dbReference type="AlphaFoldDB" id="A0A0D8P301"/>
<dbReference type="PANTHER" id="PTHR20842:SF0">
    <property type="entry name" value="ALPHA-ASPARTYL DIPEPTIDASE"/>
    <property type="match status" value="1"/>
</dbReference>
<dbReference type="RefSeq" id="WP_045035796.1">
    <property type="nucleotide sequence ID" value="NZ_CAMQYU010000028.1"/>
</dbReference>
<name>A0A0D8P301_9GAMM</name>
<keyword evidence="4" id="KW-0720">Serine protease</keyword>
<evidence type="ECO:0000256" key="2">
    <source>
        <dbReference type="ARBA" id="ARBA00022670"/>
    </source>
</evidence>
<dbReference type="EMBL" id="PYOP01000004">
    <property type="protein sequence ID" value="PSW99164.1"/>
    <property type="molecule type" value="Genomic_DNA"/>
</dbReference>
<evidence type="ECO:0000256" key="3">
    <source>
        <dbReference type="ARBA" id="ARBA00022801"/>
    </source>
</evidence>
<organism evidence="5 8">
    <name type="scientific">Photobacterium iliopiscarium</name>
    <dbReference type="NCBI Taxonomy" id="56192"/>
    <lineage>
        <taxon>Bacteria</taxon>
        <taxon>Pseudomonadati</taxon>
        <taxon>Pseudomonadota</taxon>
        <taxon>Gammaproteobacteria</taxon>
        <taxon>Vibrionales</taxon>
        <taxon>Vibrionaceae</taxon>
        <taxon>Photobacterium</taxon>
    </lineage>
</organism>
<dbReference type="SUPFAM" id="SSF52317">
    <property type="entry name" value="Class I glutamine amidotransferase-like"/>
    <property type="match status" value="1"/>
</dbReference>
<dbReference type="EMBL" id="PYLW01000003">
    <property type="protein sequence ID" value="PSV98695.1"/>
    <property type="molecule type" value="Genomic_DNA"/>
</dbReference>
<dbReference type="InterPro" id="IPR005320">
    <property type="entry name" value="Peptidase_S51"/>
</dbReference>
<sequence length="245" mass="26860">MDILLLSNGKIAGNTHVMEFAADAIIEQVKRTGAKHFVVIPYAVIRSSHDDRVALVQATFDKLGLDCIATGLHRAEDPVMAIEQADGIIVSGGNTWVLNKTLHDLGLVGPIRKAVLKKGTAYIGWSAGTNIGCPTIRTTNDMPIVTGAILSSLNFVPFQINPHYLEASVEGHMGETRDERIEEFLEVNKHEPVIGIPEGTWLAVTDNKISYHAANGKPLKFFSYGNDPIYYQPGDDVQFLMDINY</sequence>
<dbReference type="Pfam" id="PF03575">
    <property type="entry name" value="Peptidase_S51"/>
    <property type="match status" value="1"/>
</dbReference>
<keyword evidence="3" id="KW-0378">Hydrolase</keyword>
<protein>
    <submittedName>
        <fullName evidence="5">Dipeptidase PepE</fullName>
    </submittedName>
</protein>
<reference evidence="5 8" key="1">
    <citation type="submission" date="2018-01" db="EMBL/GenBank/DDBJ databases">
        <title>Whole genome sequencing of Histamine producing bacteria.</title>
        <authorList>
            <person name="Butler K."/>
        </authorList>
    </citation>
    <scope>NUCLEOTIDE SEQUENCE [LARGE SCALE GENOMIC DNA]</scope>
    <source>
        <strain evidence="6 7">ATCC 51761</strain>
        <strain evidence="5 8">NCIMB 13481</strain>
    </source>
</reference>
<proteinExistence type="inferred from homology"/>
<dbReference type="NCBIfam" id="NF003642">
    <property type="entry name" value="PRK05282.1"/>
    <property type="match status" value="1"/>
</dbReference>
<evidence type="ECO:0000313" key="5">
    <source>
        <dbReference type="EMBL" id="PSV98695.1"/>
    </source>
</evidence>
<dbReference type="Proteomes" id="UP000241190">
    <property type="component" value="Unassembled WGS sequence"/>
</dbReference>
<keyword evidence="2" id="KW-0645">Protease</keyword>
<accession>A0A0D8P301</accession>
<dbReference type="GO" id="GO:0008236">
    <property type="term" value="F:serine-type peptidase activity"/>
    <property type="evidence" value="ECO:0007669"/>
    <property type="project" value="UniProtKB-KW"/>
</dbReference>
<evidence type="ECO:0000313" key="8">
    <source>
        <dbReference type="Proteomes" id="UP000241954"/>
    </source>
</evidence>
<evidence type="ECO:0000313" key="7">
    <source>
        <dbReference type="Proteomes" id="UP000241190"/>
    </source>
</evidence>
<dbReference type="PANTHER" id="PTHR20842">
    <property type="entry name" value="PROTEASE S51 ALPHA-ASPARTYL DIPEPTIDASE"/>
    <property type="match status" value="1"/>
</dbReference>
<dbReference type="CDD" id="cd03146">
    <property type="entry name" value="GAT1_Peptidase_E"/>
    <property type="match status" value="1"/>
</dbReference>